<name>A0A939K3R6_9BACT</name>
<evidence type="ECO:0000313" key="9">
    <source>
        <dbReference type="Proteomes" id="UP000664034"/>
    </source>
</evidence>
<evidence type="ECO:0000256" key="6">
    <source>
        <dbReference type="PIRNR" id="PIRNR000535"/>
    </source>
</evidence>
<keyword evidence="4" id="KW-0418">Kinase</keyword>
<proteinExistence type="inferred from homology"/>
<keyword evidence="3" id="KW-0547">Nucleotide-binding</keyword>
<dbReference type="NCBIfam" id="TIGR03168">
    <property type="entry name" value="1-PFK"/>
    <property type="match status" value="1"/>
</dbReference>
<dbReference type="GO" id="GO:0005524">
    <property type="term" value="F:ATP binding"/>
    <property type="evidence" value="ECO:0007669"/>
    <property type="project" value="UniProtKB-KW"/>
</dbReference>
<comment type="caution">
    <text evidence="8">The sequence shown here is derived from an EMBL/GenBank/DDBJ whole genome shotgun (WGS) entry which is preliminary data.</text>
</comment>
<dbReference type="CDD" id="cd01164">
    <property type="entry name" value="FruK_PfkB_like"/>
    <property type="match status" value="1"/>
</dbReference>
<dbReference type="PROSITE" id="PS00583">
    <property type="entry name" value="PFKB_KINASES_1"/>
    <property type="match status" value="1"/>
</dbReference>
<evidence type="ECO:0000259" key="7">
    <source>
        <dbReference type="Pfam" id="PF00294"/>
    </source>
</evidence>
<evidence type="ECO:0000256" key="3">
    <source>
        <dbReference type="ARBA" id="ARBA00022741"/>
    </source>
</evidence>
<evidence type="ECO:0000313" key="8">
    <source>
        <dbReference type="EMBL" id="MBO0935411.1"/>
    </source>
</evidence>
<dbReference type="Proteomes" id="UP000664034">
    <property type="component" value="Unassembled WGS sequence"/>
</dbReference>
<evidence type="ECO:0000256" key="2">
    <source>
        <dbReference type="ARBA" id="ARBA00022679"/>
    </source>
</evidence>
<dbReference type="RefSeq" id="WP_207362965.1">
    <property type="nucleotide sequence ID" value="NZ_JAFMYV010000001.1"/>
</dbReference>
<dbReference type="InterPro" id="IPR029056">
    <property type="entry name" value="Ribokinase-like"/>
</dbReference>
<dbReference type="InterPro" id="IPR017583">
    <property type="entry name" value="Tagatose/fructose_Pkinase"/>
</dbReference>
<dbReference type="PANTHER" id="PTHR46566">
    <property type="entry name" value="1-PHOSPHOFRUCTOKINASE-RELATED"/>
    <property type="match status" value="1"/>
</dbReference>
<evidence type="ECO:0000256" key="5">
    <source>
        <dbReference type="ARBA" id="ARBA00022840"/>
    </source>
</evidence>
<accession>A0A939K3R6</accession>
<dbReference type="SUPFAM" id="SSF53613">
    <property type="entry name" value="Ribokinase-like"/>
    <property type="match status" value="1"/>
</dbReference>
<feature type="domain" description="Carbohydrate kinase PfkB" evidence="7">
    <location>
        <begin position="11"/>
        <end position="290"/>
    </location>
</feature>
<gene>
    <name evidence="8" type="ORF">J2I47_02510</name>
</gene>
<evidence type="ECO:0000256" key="4">
    <source>
        <dbReference type="ARBA" id="ARBA00022777"/>
    </source>
</evidence>
<keyword evidence="5" id="KW-0067">ATP-binding</keyword>
<protein>
    <submittedName>
        <fullName evidence="8">1-phosphofructokinase family hexose kinase</fullName>
    </submittedName>
</protein>
<dbReference type="EMBL" id="JAFMYV010000001">
    <property type="protein sequence ID" value="MBO0935411.1"/>
    <property type="molecule type" value="Genomic_DNA"/>
</dbReference>
<keyword evidence="9" id="KW-1185">Reference proteome</keyword>
<keyword evidence="2 6" id="KW-0808">Transferase</keyword>
<dbReference type="FunFam" id="3.40.1190.20:FF:000001">
    <property type="entry name" value="Phosphofructokinase"/>
    <property type="match status" value="1"/>
</dbReference>
<sequence>MLITLTLNPAVDVSMTVDRLIPEHKLHCSQPHYDAGGGGINVAKAVRRLGGDVTALYTAGGSNGLTLNNLLKAADVPYEVIGITDATRECFVLTETLTNQQFRFGTPGPTLNATEAAACLARIETLPPPIDYLVVSGSLPPGLPTNFYAQIAHIAKTRNWRLVLDTAGEPLRAALAEGVFMIKPNLGELARLVGTDRLETDQITAAAMTLIQQQQCEVVVVSLGPRGAMLVTADGPDYVQAPPVQKVSTVGAGDSLVGGMVYALSRGESYADAIRLGVACGTAATMNPGTELFHLADVQRLLTWIDQPHQQPVPAVA</sequence>
<dbReference type="GO" id="GO:0005829">
    <property type="term" value="C:cytosol"/>
    <property type="evidence" value="ECO:0007669"/>
    <property type="project" value="TreeGrafter"/>
</dbReference>
<dbReference type="PANTHER" id="PTHR46566:SF2">
    <property type="entry name" value="ATP-DEPENDENT 6-PHOSPHOFRUCTOKINASE ISOZYME 2"/>
    <property type="match status" value="1"/>
</dbReference>
<dbReference type="InterPro" id="IPR002173">
    <property type="entry name" value="Carboh/pur_kinase_PfkB_CS"/>
</dbReference>
<dbReference type="InterPro" id="IPR011611">
    <property type="entry name" value="PfkB_dom"/>
</dbReference>
<dbReference type="GO" id="GO:0003872">
    <property type="term" value="F:6-phosphofructokinase activity"/>
    <property type="evidence" value="ECO:0007669"/>
    <property type="project" value="TreeGrafter"/>
</dbReference>
<dbReference type="PIRSF" id="PIRSF000535">
    <property type="entry name" value="1PFK/6PFK/LacC"/>
    <property type="match status" value="1"/>
</dbReference>
<dbReference type="AlphaFoldDB" id="A0A939K3R6"/>
<evidence type="ECO:0000256" key="1">
    <source>
        <dbReference type="ARBA" id="ARBA00010688"/>
    </source>
</evidence>
<dbReference type="PROSITE" id="PS00584">
    <property type="entry name" value="PFKB_KINASES_2"/>
    <property type="match status" value="1"/>
</dbReference>
<comment type="similarity">
    <text evidence="1">Belongs to the carbohydrate kinase PfkB family.</text>
</comment>
<dbReference type="Gene3D" id="3.40.1190.20">
    <property type="match status" value="1"/>
</dbReference>
<dbReference type="Pfam" id="PF00294">
    <property type="entry name" value="PfkB"/>
    <property type="match status" value="1"/>
</dbReference>
<reference evidence="8" key="1">
    <citation type="submission" date="2021-03" db="EMBL/GenBank/DDBJ databases">
        <title>Fibrella sp. HMF5335 genome sequencing and assembly.</title>
        <authorList>
            <person name="Kang H."/>
            <person name="Kim H."/>
            <person name="Bae S."/>
            <person name="Joh K."/>
        </authorList>
    </citation>
    <scope>NUCLEOTIDE SEQUENCE</scope>
    <source>
        <strain evidence="8">HMF5335</strain>
    </source>
</reference>
<organism evidence="8 9">
    <name type="scientific">Fibrella rubiginis</name>
    <dbReference type="NCBI Taxonomy" id="2817060"/>
    <lineage>
        <taxon>Bacteria</taxon>
        <taxon>Pseudomonadati</taxon>
        <taxon>Bacteroidota</taxon>
        <taxon>Cytophagia</taxon>
        <taxon>Cytophagales</taxon>
        <taxon>Spirosomataceae</taxon>
        <taxon>Fibrella</taxon>
    </lineage>
</organism>